<sequence length="231" mass="26110">MGKILELKHISKKYKNREVLSDVSLDIYQGEIYGLLGKNGIGKTTLLKIITNIIPKKNFKGELELYGTKLIGSLIENPACYMDLSVKENLDIYGVFVKEDKENKIKEVIDNFELHSFLNKKAKELSLGMLQKLKLAMAFLSNGELLILDEPFNGLDIDGVISLRKQIKKVCCNQNKAIIITSHNTDELDKLCDRFGVLHKGNITEISKEEGENLEDAYINILNDRMGKICC</sequence>
<keyword evidence="1" id="KW-0813">Transport</keyword>
<reference evidence="5 6" key="1">
    <citation type="submission" date="2016-02" db="EMBL/GenBank/DDBJ databases">
        <authorList>
            <consortium name="Pathogen Informatics"/>
        </authorList>
    </citation>
    <scope>NUCLEOTIDE SEQUENCE [LARGE SCALE GENOMIC DNA]</scope>
    <source>
        <strain evidence="5 6">SS985</strain>
    </source>
</reference>
<gene>
    <name evidence="5" type="primary">lptB_1</name>
    <name evidence="5" type="ORF">ERS132525_00820</name>
</gene>
<proteinExistence type="predicted"/>
<dbReference type="PANTHER" id="PTHR42939">
    <property type="entry name" value="ABC TRANSPORTER ATP-BINDING PROTEIN ALBC-RELATED"/>
    <property type="match status" value="1"/>
</dbReference>
<dbReference type="SUPFAM" id="SSF52540">
    <property type="entry name" value="P-loop containing nucleoside triphosphate hydrolases"/>
    <property type="match status" value="1"/>
</dbReference>
<evidence type="ECO:0000313" key="5">
    <source>
        <dbReference type="EMBL" id="CYX42082.1"/>
    </source>
</evidence>
<dbReference type="GO" id="GO:0016887">
    <property type="term" value="F:ATP hydrolysis activity"/>
    <property type="evidence" value="ECO:0007669"/>
    <property type="project" value="InterPro"/>
</dbReference>
<dbReference type="Gene3D" id="3.40.50.300">
    <property type="entry name" value="P-loop containing nucleotide triphosphate hydrolases"/>
    <property type="match status" value="1"/>
</dbReference>
<dbReference type="PROSITE" id="PS00211">
    <property type="entry name" value="ABC_TRANSPORTER_1"/>
    <property type="match status" value="1"/>
</dbReference>
<protein>
    <submittedName>
        <fullName evidence="5">Bacitracin ABC transporter ATP-binding protein</fullName>
        <ecNumber evidence="5">3.6.3.-</ecNumber>
    </submittedName>
</protein>
<dbReference type="InterPro" id="IPR003439">
    <property type="entry name" value="ABC_transporter-like_ATP-bd"/>
</dbReference>
<dbReference type="AlphaFoldDB" id="A0AB33U8G6"/>
<dbReference type="InterPro" id="IPR027417">
    <property type="entry name" value="P-loop_NTPase"/>
</dbReference>
<comment type="caution">
    <text evidence="5">The sequence shown here is derived from an EMBL/GenBank/DDBJ whole genome shotgun (WGS) entry which is preliminary data.</text>
</comment>
<accession>A0AB33U8G6</accession>
<name>A0AB33U8G6_STRSU</name>
<evidence type="ECO:0000259" key="4">
    <source>
        <dbReference type="PROSITE" id="PS50893"/>
    </source>
</evidence>
<evidence type="ECO:0000256" key="1">
    <source>
        <dbReference type="ARBA" id="ARBA00022448"/>
    </source>
</evidence>
<dbReference type="Pfam" id="PF00005">
    <property type="entry name" value="ABC_tran"/>
    <property type="match status" value="1"/>
</dbReference>
<keyword evidence="3 5" id="KW-0067">ATP-binding</keyword>
<feature type="domain" description="ABC transporter" evidence="4">
    <location>
        <begin position="5"/>
        <end position="225"/>
    </location>
</feature>
<organism evidence="5 6">
    <name type="scientific">Streptococcus suis</name>
    <dbReference type="NCBI Taxonomy" id="1307"/>
    <lineage>
        <taxon>Bacteria</taxon>
        <taxon>Bacillati</taxon>
        <taxon>Bacillota</taxon>
        <taxon>Bacilli</taxon>
        <taxon>Lactobacillales</taxon>
        <taxon>Streptococcaceae</taxon>
        <taxon>Streptococcus</taxon>
    </lineage>
</organism>
<dbReference type="PANTHER" id="PTHR42939:SF1">
    <property type="entry name" value="ABC TRANSPORTER ATP-BINDING PROTEIN ALBC-RELATED"/>
    <property type="match status" value="1"/>
</dbReference>
<dbReference type="InterPro" id="IPR003593">
    <property type="entry name" value="AAA+_ATPase"/>
</dbReference>
<dbReference type="CDD" id="cd03230">
    <property type="entry name" value="ABC_DR_subfamily_A"/>
    <property type="match status" value="1"/>
</dbReference>
<dbReference type="GO" id="GO:0005524">
    <property type="term" value="F:ATP binding"/>
    <property type="evidence" value="ECO:0007669"/>
    <property type="project" value="UniProtKB-KW"/>
</dbReference>
<dbReference type="SMART" id="SM00382">
    <property type="entry name" value="AAA"/>
    <property type="match status" value="1"/>
</dbReference>
<dbReference type="Proteomes" id="UP000071601">
    <property type="component" value="Unassembled WGS sequence"/>
</dbReference>
<keyword evidence="2" id="KW-0547">Nucleotide-binding</keyword>
<dbReference type="EC" id="3.6.3.-" evidence="5"/>
<evidence type="ECO:0000256" key="2">
    <source>
        <dbReference type="ARBA" id="ARBA00022741"/>
    </source>
</evidence>
<dbReference type="PROSITE" id="PS50893">
    <property type="entry name" value="ABC_TRANSPORTER_2"/>
    <property type="match status" value="1"/>
</dbReference>
<evidence type="ECO:0000256" key="3">
    <source>
        <dbReference type="ARBA" id="ARBA00022840"/>
    </source>
</evidence>
<dbReference type="EMBL" id="FILR01000006">
    <property type="protein sequence ID" value="CYX42082.1"/>
    <property type="molecule type" value="Genomic_DNA"/>
</dbReference>
<keyword evidence="5" id="KW-0378">Hydrolase</keyword>
<evidence type="ECO:0000313" key="6">
    <source>
        <dbReference type="Proteomes" id="UP000071601"/>
    </source>
</evidence>
<dbReference type="RefSeq" id="WP_044684433.1">
    <property type="nucleotide sequence ID" value="NZ_CEGZ01000007.1"/>
</dbReference>
<dbReference type="InterPro" id="IPR051782">
    <property type="entry name" value="ABC_Transporter_VariousFunc"/>
</dbReference>
<dbReference type="InterPro" id="IPR017871">
    <property type="entry name" value="ABC_transporter-like_CS"/>
</dbReference>